<accession>F0XAA2</accession>
<organism evidence="3">
    <name type="scientific">Grosmannia clavigera (strain kw1407 / UAMH 11150)</name>
    <name type="common">Blue stain fungus</name>
    <name type="synonym">Graphiocladiella clavigera</name>
    <dbReference type="NCBI Taxonomy" id="655863"/>
    <lineage>
        <taxon>Eukaryota</taxon>
        <taxon>Fungi</taxon>
        <taxon>Dikarya</taxon>
        <taxon>Ascomycota</taxon>
        <taxon>Pezizomycotina</taxon>
        <taxon>Sordariomycetes</taxon>
        <taxon>Sordariomycetidae</taxon>
        <taxon>Ophiostomatales</taxon>
        <taxon>Ophiostomataceae</taxon>
        <taxon>Leptographium</taxon>
    </lineage>
</organism>
<feature type="region of interest" description="Disordered" evidence="1">
    <location>
        <begin position="201"/>
        <end position="230"/>
    </location>
</feature>
<feature type="compositionally biased region" description="Low complexity" evidence="1">
    <location>
        <begin position="287"/>
        <end position="304"/>
    </location>
</feature>
<feature type="region of interest" description="Disordered" evidence="1">
    <location>
        <begin position="276"/>
        <end position="354"/>
    </location>
</feature>
<sequence>MPTYLVHGFRWQRASIRVFVILRNVEDASPDWIVRPASACSLLDAFQASFGFLPPRATAGSVLVSSLSSASSTSSSTSVPSSASTATSTSILASQAGYPVRLLEEFDPADLETVTTPYAYVADHVVPVDRSVSIVDAMAAYERRPKVATADPWLDRLRDQLQPGEDLRWYVVVNGDEERDWPQDRPSAPVKPTLQREALQWPLVQPPSDGENEHDRENDNDIDDDYNSYTNDSRRHSALRHLRHELGGFGFEEGGLGDGLHQLPVVTAAAAEVRAARAARAPRRTSTRAPKAPKASKASKAPRAQPRVQPRAGLPPPALPPPTMPPPPPPVSLHKRVDTAESGPSRPQSSGGFHRLLRSRSRSDARQLLLLQQQQQQQHQNYPYYQQPLQPPLPSAPPNLPLPPIPTSAQSAVRHKKSTDAGVPRPKTATGRSGGSSGFRRLFGRSSKTEEKAAEA</sequence>
<feature type="compositionally biased region" description="Pro residues" evidence="1">
    <location>
        <begin position="313"/>
        <end position="331"/>
    </location>
</feature>
<name>F0XAA2_GROCL</name>
<dbReference type="InParanoid" id="F0XAA2"/>
<gene>
    <name evidence="2" type="ORF">CMQ_3708</name>
</gene>
<evidence type="ECO:0000313" key="2">
    <source>
        <dbReference type="EMBL" id="EFX05639.1"/>
    </source>
</evidence>
<dbReference type="Proteomes" id="UP000007796">
    <property type="component" value="Unassembled WGS sequence"/>
</dbReference>
<dbReference type="OrthoDB" id="371463at2759"/>
<feature type="compositionally biased region" description="Pro residues" evidence="1">
    <location>
        <begin position="389"/>
        <end position="406"/>
    </location>
</feature>
<feature type="region of interest" description="Disordered" evidence="1">
    <location>
        <begin position="385"/>
        <end position="456"/>
    </location>
</feature>
<dbReference type="AlphaFoldDB" id="F0XAA2"/>
<dbReference type="HOGENOM" id="CLU_600001_0_0_1"/>
<protein>
    <recommendedName>
        <fullName evidence="4">Developmental regulator</fullName>
    </recommendedName>
</protein>
<reference evidence="2 3" key="1">
    <citation type="journal article" date="2011" name="Proc. Natl. Acad. Sci. U.S.A.">
        <title>Genome and transcriptome analyses of the mountain pine beetle-fungal symbiont Grosmannia clavigera, a lodgepole pine pathogen.</title>
        <authorList>
            <person name="DiGuistini S."/>
            <person name="Wang Y."/>
            <person name="Liao N.Y."/>
            <person name="Taylor G."/>
            <person name="Tanguay P."/>
            <person name="Feau N."/>
            <person name="Henrissat B."/>
            <person name="Chan S.K."/>
            <person name="Hesse-Orce U."/>
            <person name="Alamouti S.M."/>
            <person name="Tsui C.K.M."/>
            <person name="Docking R.T."/>
            <person name="Levasseur A."/>
            <person name="Haridas S."/>
            <person name="Robertson G."/>
            <person name="Birol I."/>
            <person name="Holt R.A."/>
            <person name="Marra M.A."/>
            <person name="Hamelin R.C."/>
            <person name="Hirst M."/>
            <person name="Jones S.J.M."/>
            <person name="Bohlmann J."/>
            <person name="Breuil C."/>
        </authorList>
    </citation>
    <scope>NUCLEOTIDE SEQUENCE [LARGE SCALE GENOMIC DNA]</scope>
    <source>
        <strain evidence="3">kw1407 / UAMH 11150</strain>
    </source>
</reference>
<dbReference type="EMBL" id="GL629735">
    <property type="protein sequence ID" value="EFX05639.1"/>
    <property type="molecule type" value="Genomic_DNA"/>
</dbReference>
<dbReference type="GeneID" id="25976838"/>
<dbReference type="eggNOG" id="ENOG502SPT4">
    <property type="taxonomic scope" value="Eukaryota"/>
</dbReference>
<feature type="compositionally biased region" description="Basic and acidic residues" evidence="1">
    <location>
        <begin position="447"/>
        <end position="456"/>
    </location>
</feature>
<evidence type="ECO:0000313" key="3">
    <source>
        <dbReference type="Proteomes" id="UP000007796"/>
    </source>
</evidence>
<keyword evidence="3" id="KW-1185">Reference proteome</keyword>
<proteinExistence type="predicted"/>
<evidence type="ECO:0008006" key="4">
    <source>
        <dbReference type="Google" id="ProtNLM"/>
    </source>
</evidence>
<dbReference type="RefSeq" id="XP_014175121.1">
    <property type="nucleotide sequence ID" value="XM_014319646.1"/>
</dbReference>
<evidence type="ECO:0000256" key="1">
    <source>
        <dbReference type="SAM" id="MobiDB-lite"/>
    </source>
</evidence>